<evidence type="ECO:0000256" key="2">
    <source>
        <dbReference type="PIRNR" id="PIRNR006241"/>
    </source>
</evidence>
<dbReference type="PANTHER" id="PTHR43489">
    <property type="entry name" value="ISOMERASE"/>
    <property type="match status" value="1"/>
</dbReference>
<name>A0ABY4AMP6_9BURK</name>
<comment type="similarity">
    <text evidence="2">Belongs to the hyi family.</text>
</comment>
<dbReference type="SUPFAM" id="SSF51658">
    <property type="entry name" value="Xylose isomerase-like"/>
    <property type="match status" value="1"/>
</dbReference>
<evidence type="ECO:0000256" key="1">
    <source>
        <dbReference type="ARBA" id="ARBA00023235"/>
    </source>
</evidence>
<dbReference type="PANTHER" id="PTHR43489:SF6">
    <property type="entry name" value="HYDROXYPYRUVATE ISOMERASE-RELATED"/>
    <property type="match status" value="1"/>
</dbReference>
<sequence length="260" mass="28276">MKLSANLGFLWSELPLIERIDKAAQAGFKAIELHWPYDTPPAQVAAACEAHDLTLLSVNTPQGDVSAGDAGLAAQVGREAEFKSAFEMSLAWALTAGATKIHVLPGMATPANADAARETFVSNLQWAADLAANESVTILLEALNHRDKPGYFYHTQAQSNSIRVQTGRENVKLMFDVYHVGVTEGDVLVKLEHYLPVVGHIQIAAVPSRREPDEGEIRYEAIFKRLEELGFSGWIGCEYKPRGSVQAGLGWVQAMGLHLG</sequence>
<evidence type="ECO:0000313" key="5">
    <source>
        <dbReference type="Proteomes" id="UP000831607"/>
    </source>
</evidence>
<dbReference type="InterPro" id="IPR013022">
    <property type="entry name" value="Xyl_isomerase-like_TIM-brl"/>
</dbReference>
<feature type="domain" description="Xylose isomerase-like TIM barrel" evidence="3">
    <location>
        <begin position="20"/>
        <end position="253"/>
    </location>
</feature>
<keyword evidence="5" id="KW-1185">Reference proteome</keyword>
<dbReference type="InterPro" id="IPR050417">
    <property type="entry name" value="Sugar_Epim/Isomerase"/>
</dbReference>
<accession>A0ABY4AMP6</accession>
<protein>
    <submittedName>
        <fullName evidence="4">TIM barrel protein</fullName>
    </submittedName>
</protein>
<organism evidence="4 5">
    <name type="scientific">Orrella daihaiensis</name>
    <dbReference type="NCBI Taxonomy" id="2782176"/>
    <lineage>
        <taxon>Bacteria</taxon>
        <taxon>Pseudomonadati</taxon>
        <taxon>Pseudomonadota</taxon>
        <taxon>Betaproteobacteria</taxon>
        <taxon>Burkholderiales</taxon>
        <taxon>Alcaligenaceae</taxon>
        <taxon>Orrella</taxon>
    </lineage>
</organism>
<dbReference type="EMBL" id="CP063982">
    <property type="protein sequence ID" value="UOD51606.1"/>
    <property type="molecule type" value="Genomic_DNA"/>
</dbReference>
<dbReference type="InterPro" id="IPR026040">
    <property type="entry name" value="HyI-like"/>
</dbReference>
<dbReference type="InterPro" id="IPR036237">
    <property type="entry name" value="Xyl_isomerase-like_sf"/>
</dbReference>
<proteinExistence type="inferred from homology"/>
<dbReference type="PIRSF" id="PIRSF006241">
    <property type="entry name" value="HyI"/>
    <property type="match status" value="1"/>
</dbReference>
<dbReference type="Proteomes" id="UP000831607">
    <property type="component" value="Chromosome"/>
</dbReference>
<evidence type="ECO:0000259" key="3">
    <source>
        <dbReference type="Pfam" id="PF01261"/>
    </source>
</evidence>
<dbReference type="Pfam" id="PF01261">
    <property type="entry name" value="AP_endonuc_2"/>
    <property type="match status" value="1"/>
</dbReference>
<reference evidence="4 5" key="1">
    <citation type="submission" date="2020-11" db="EMBL/GenBank/DDBJ databases">
        <title>Algicoccus daihaiensis sp.nov., isolated from Daihai Lake in Inner Mongolia.</title>
        <authorList>
            <person name="Kai J."/>
        </authorList>
    </citation>
    <scope>NUCLEOTIDE SEQUENCE [LARGE SCALE GENOMIC DNA]</scope>
    <source>
        <strain evidence="5">f23</strain>
    </source>
</reference>
<dbReference type="Gene3D" id="3.20.20.150">
    <property type="entry name" value="Divalent-metal-dependent TIM barrel enzymes"/>
    <property type="match status" value="1"/>
</dbReference>
<evidence type="ECO:0000313" key="4">
    <source>
        <dbReference type="EMBL" id="UOD51606.1"/>
    </source>
</evidence>
<keyword evidence="1 2" id="KW-0413">Isomerase</keyword>
<gene>
    <name evidence="4" type="ORF">DHf2319_07180</name>
</gene>